<name>A0A5J5IBV5_9BACT</name>
<evidence type="ECO:0000256" key="7">
    <source>
        <dbReference type="SAM" id="Phobius"/>
    </source>
</evidence>
<organism evidence="10 11">
    <name type="scientific">Ginsengibacter hankyongi</name>
    <dbReference type="NCBI Taxonomy" id="2607284"/>
    <lineage>
        <taxon>Bacteria</taxon>
        <taxon>Pseudomonadati</taxon>
        <taxon>Bacteroidota</taxon>
        <taxon>Chitinophagia</taxon>
        <taxon>Chitinophagales</taxon>
        <taxon>Chitinophagaceae</taxon>
        <taxon>Ginsengibacter</taxon>
    </lineage>
</organism>
<proteinExistence type="inferred from homology"/>
<dbReference type="RefSeq" id="WP_150416729.1">
    <property type="nucleotide sequence ID" value="NZ_VYQF01000010.1"/>
</dbReference>
<dbReference type="InterPro" id="IPR003838">
    <property type="entry name" value="ABC3_permease_C"/>
</dbReference>
<evidence type="ECO:0000259" key="8">
    <source>
        <dbReference type="Pfam" id="PF02687"/>
    </source>
</evidence>
<comment type="similarity">
    <text evidence="2">Belongs to the ABC-4 integral membrane protein family. LolC/E subfamily.</text>
</comment>
<evidence type="ECO:0000256" key="2">
    <source>
        <dbReference type="ARBA" id="ARBA00005236"/>
    </source>
</evidence>
<feature type="domain" description="ABC3 transporter permease C-terminal" evidence="8">
    <location>
        <begin position="267"/>
        <end position="398"/>
    </location>
</feature>
<keyword evidence="6 7" id="KW-0472">Membrane</keyword>
<dbReference type="InterPro" id="IPR051447">
    <property type="entry name" value="Lipoprotein-release_system"/>
</dbReference>
<dbReference type="AlphaFoldDB" id="A0A5J5IBV5"/>
<accession>A0A5J5IBV5</accession>
<protein>
    <submittedName>
        <fullName evidence="10">ABC transporter permease</fullName>
    </submittedName>
</protein>
<evidence type="ECO:0000256" key="1">
    <source>
        <dbReference type="ARBA" id="ARBA00004651"/>
    </source>
</evidence>
<gene>
    <name evidence="10" type="ORF">FW778_20345</name>
</gene>
<evidence type="ECO:0000256" key="4">
    <source>
        <dbReference type="ARBA" id="ARBA00022692"/>
    </source>
</evidence>
<feature type="transmembrane region" description="Helical" evidence="7">
    <location>
        <begin position="18"/>
        <end position="38"/>
    </location>
</feature>
<comment type="caution">
    <text evidence="10">The sequence shown here is derived from an EMBL/GenBank/DDBJ whole genome shotgun (WGS) entry which is preliminary data.</text>
</comment>
<dbReference type="InterPro" id="IPR025857">
    <property type="entry name" value="MacB_PCD"/>
</dbReference>
<feature type="transmembrane region" description="Helical" evidence="7">
    <location>
        <begin position="371"/>
        <end position="394"/>
    </location>
</feature>
<dbReference type="Pfam" id="PF02687">
    <property type="entry name" value="FtsX"/>
    <property type="match status" value="1"/>
</dbReference>
<keyword evidence="4 7" id="KW-0812">Transmembrane</keyword>
<keyword evidence="3" id="KW-1003">Cell membrane</keyword>
<keyword evidence="11" id="KW-1185">Reference proteome</keyword>
<dbReference type="PANTHER" id="PTHR30489">
    <property type="entry name" value="LIPOPROTEIN-RELEASING SYSTEM TRANSMEMBRANE PROTEIN LOLE"/>
    <property type="match status" value="1"/>
</dbReference>
<feature type="transmembrane region" description="Helical" evidence="7">
    <location>
        <begin position="308"/>
        <end position="335"/>
    </location>
</feature>
<keyword evidence="5 7" id="KW-1133">Transmembrane helix</keyword>
<evidence type="ECO:0000256" key="3">
    <source>
        <dbReference type="ARBA" id="ARBA00022475"/>
    </source>
</evidence>
<dbReference type="GO" id="GO:0098797">
    <property type="term" value="C:plasma membrane protein complex"/>
    <property type="evidence" value="ECO:0007669"/>
    <property type="project" value="TreeGrafter"/>
</dbReference>
<dbReference type="EMBL" id="VYQF01000010">
    <property type="protein sequence ID" value="KAA9035902.1"/>
    <property type="molecule type" value="Genomic_DNA"/>
</dbReference>
<dbReference type="Pfam" id="PF12704">
    <property type="entry name" value="MacB_PCD"/>
    <property type="match status" value="1"/>
</dbReference>
<evidence type="ECO:0000313" key="11">
    <source>
        <dbReference type="Proteomes" id="UP000326903"/>
    </source>
</evidence>
<evidence type="ECO:0000313" key="10">
    <source>
        <dbReference type="EMBL" id="KAA9035902.1"/>
    </source>
</evidence>
<evidence type="ECO:0000256" key="5">
    <source>
        <dbReference type="ARBA" id="ARBA00022989"/>
    </source>
</evidence>
<comment type="subcellular location">
    <subcellularLocation>
        <location evidence="1">Cell membrane</location>
        <topology evidence="1">Multi-pass membrane protein</topology>
    </subcellularLocation>
</comment>
<feature type="domain" description="MacB-like periplasmic core" evidence="9">
    <location>
        <begin position="17"/>
        <end position="237"/>
    </location>
</feature>
<evidence type="ECO:0000259" key="9">
    <source>
        <dbReference type="Pfam" id="PF12704"/>
    </source>
</evidence>
<feature type="transmembrane region" description="Helical" evidence="7">
    <location>
        <begin position="264"/>
        <end position="288"/>
    </location>
</feature>
<dbReference type="Proteomes" id="UP000326903">
    <property type="component" value="Unassembled WGS sequence"/>
</dbReference>
<evidence type="ECO:0000256" key="6">
    <source>
        <dbReference type="ARBA" id="ARBA00023136"/>
    </source>
</evidence>
<sequence length="404" mass="44826">MIFIMAWRNIWRNKMRSIVIILSIAIGLFAGIAVLALYKGMMKSRVRTVIDAEVGHLQIHDTSFKKDYEPQFVISNGADLLKNISSMPEVKLAAPRSITNGMLATATGSSGVQINGVIPALEYEASQLKKKIIEGNEFYPAKKNEVIVGKKLAGKMKLKVGSKLVLTFTDTSGNIVSGAFRVAAVYQSDNAPLDERNVYVTMNDMNALLGISNAFHELVVLLKNDEDVKTVQQTLRKKFPAYQIETWREISPETDLLVKTVDQYSYIIMVIIMLALAFGIINTMLMAILERTREIGMMMALGTNKIRIFSLVLMETIFLTLAGTPVGILIGWLAANYYNRRGLNLSGMGREMMSSFGFNPLIYPEFPADKLMGVLLIVVITAIVSCLFPAMKALKLQPVEALRL</sequence>
<reference evidence="10 11" key="1">
    <citation type="submission" date="2019-09" db="EMBL/GenBank/DDBJ databases">
        <title>Draft genome sequence of Ginsengibacter sp. BR5-29.</title>
        <authorList>
            <person name="Im W.-T."/>
        </authorList>
    </citation>
    <scope>NUCLEOTIDE SEQUENCE [LARGE SCALE GENOMIC DNA]</scope>
    <source>
        <strain evidence="10 11">BR5-29</strain>
    </source>
</reference>
<dbReference type="PANTHER" id="PTHR30489:SF0">
    <property type="entry name" value="LIPOPROTEIN-RELEASING SYSTEM TRANSMEMBRANE PROTEIN LOLE"/>
    <property type="match status" value="1"/>
</dbReference>
<dbReference type="GO" id="GO:0044874">
    <property type="term" value="P:lipoprotein localization to outer membrane"/>
    <property type="evidence" value="ECO:0007669"/>
    <property type="project" value="TreeGrafter"/>
</dbReference>